<feature type="transmembrane region" description="Helical" evidence="1">
    <location>
        <begin position="44"/>
        <end position="67"/>
    </location>
</feature>
<feature type="transmembrane region" description="Helical" evidence="1">
    <location>
        <begin position="424"/>
        <end position="444"/>
    </location>
</feature>
<accession>A0A9N9KXN8</accession>
<feature type="transmembrane region" description="Helical" evidence="1">
    <location>
        <begin position="513"/>
        <end position="535"/>
    </location>
</feature>
<gene>
    <name evidence="3" type="ORF">HYFRA_00009115</name>
</gene>
<dbReference type="EMBL" id="CAJVRL010000055">
    <property type="protein sequence ID" value="CAG8954015.1"/>
    <property type="molecule type" value="Genomic_DNA"/>
</dbReference>
<feature type="transmembrane region" description="Helical" evidence="1">
    <location>
        <begin position="687"/>
        <end position="708"/>
    </location>
</feature>
<feature type="transmembrane region" description="Helical" evidence="1">
    <location>
        <begin position="547"/>
        <end position="565"/>
    </location>
</feature>
<evidence type="ECO:0000313" key="4">
    <source>
        <dbReference type="Proteomes" id="UP000696280"/>
    </source>
</evidence>
<feature type="transmembrane region" description="Helical" evidence="1">
    <location>
        <begin position="635"/>
        <end position="654"/>
    </location>
</feature>
<dbReference type="Pfam" id="PF20163">
    <property type="entry name" value="DUF6536"/>
    <property type="match status" value="1"/>
</dbReference>
<keyword evidence="1" id="KW-0812">Transmembrane</keyword>
<sequence>MEHSQQQKLLLKDPSIISHGTTYPKSLSWYKPSWIQKYVTGWRCGVLSCASWSLVAFIINITIFLWAEAKNGFPGLDDGDGKHTIYEGDCEMTRKINIGVHLLINALSTILLGASNYCMQTFSHWFESHICTFCMSAPTRREVDSAHREGKWLDIGVQIITPLYFLRSPLPIVRIHFDGSFPDTSNFCKSLDLFVSLGVILQTPGGSNLIDRFLMSENLFLEEIVESRDYCQRHRSGGNLPFYYIYSANEAFTDPSSKNYTLLDDPCFGHSWELDCTVDGHCRYSSEKVCTAKALLNRTFEQSKSGRFERLDKSACIDAYSIPFQTNRASLILVVPNTTAGFDPKIPTIRYEHEEPINNQDSGNCNKGPFSWICPPQKCGDQCQFNVGATKKDIVNWKPFSTEVLYCLSEPIEQHCRLLYSTHLATMVIILNALKVAMMLYIALGIREAPLITMGDAVASFLDVRDISTGGMCLASRKDIRRSQKIGSTWPIVAKEYSSTRHPRAQSSSRARWITTLTIFSIAIAVVIGLLVWGIQRMNGPNGIDTILSLGLGAINPVTFISWEIPSKGSIGLISNVLVANFPQVVLSFLYFAYNGMFTCMSLASEWSRFALHRKGLRVSGIPKGDQRSKYFLQLPYRFAVPLMVLSGTLHWLVSESIFLVTVDGYVRTRDGNGVRASYFDFMTCGYSPIAMIAVIVVGVIMVAAAIVTSRFKLKSGMPIAGSCSAAISAACHPWEEVENREMAISKLRWGSLANEGEIGHCSFTSEEVTQPEDGKLYAGL</sequence>
<keyword evidence="1" id="KW-0472">Membrane</keyword>
<evidence type="ECO:0000313" key="3">
    <source>
        <dbReference type="EMBL" id="CAG8954015.1"/>
    </source>
</evidence>
<proteinExistence type="predicted"/>
<dbReference type="InterPro" id="IPR046623">
    <property type="entry name" value="DUF6536"/>
</dbReference>
<dbReference type="PANTHER" id="PTHR35395:SF1">
    <property type="entry name" value="DUF6536 DOMAIN-CONTAINING PROTEIN"/>
    <property type="match status" value="1"/>
</dbReference>
<organism evidence="3 4">
    <name type="scientific">Hymenoscyphus fraxineus</name>
    <dbReference type="NCBI Taxonomy" id="746836"/>
    <lineage>
        <taxon>Eukaryota</taxon>
        <taxon>Fungi</taxon>
        <taxon>Dikarya</taxon>
        <taxon>Ascomycota</taxon>
        <taxon>Pezizomycotina</taxon>
        <taxon>Leotiomycetes</taxon>
        <taxon>Helotiales</taxon>
        <taxon>Helotiaceae</taxon>
        <taxon>Hymenoscyphus</taxon>
    </lineage>
</organism>
<dbReference type="OrthoDB" id="5429634at2759"/>
<reference evidence="3" key="1">
    <citation type="submission" date="2021-07" db="EMBL/GenBank/DDBJ databases">
        <authorList>
            <person name="Durling M."/>
        </authorList>
    </citation>
    <scope>NUCLEOTIDE SEQUENCE</scope>
</reference>
<comment type="caution">
    <text evidence="3">The sequence shown here is derived from an EMBL/GenBank/DDBJ whole genome shotgun (WGS) entry which is preliminary data.</text>
</comment>
<evidence type="ECO:0000256" key="1">
    <source>
        <dbReference type="SAM" id="Phobius"/>
    </source>
</evidence>
<keyword evidence="1" id="KW-1133">Transmembrane helix</keyword>
<name>A0A9N9KXN8_9HELO</name>
<keyword evidence="4" id="KW-1185">Reference proteome</keyword>
<dbReference type="AlphaFoldDB" id="A0A9N9KXN8"/>
<protein>
    <recommendedName>
        <fullName evidence="2">DUF6536 domain-containing protein</fullName>
    </recommendedName>
</protein>
<evidence type="ECO:0000259" key="2">
    <source>
        <dbReference type="Pfam" id="PF20163"/>
    </source>
</evidence>
<feature type="domain" description="DUF6536" evidence="2">
    <location>
        <begin position="42"/>
        <end position="166"/>
    </location>
</feature>
<dbReference type="PANTHER" id="PTHR35395">
    <property type="entry name" value="DUF6536 DOMAIN-CONTAINING PROTEIN"/>
    <property type="match status" value="1"/>
</dbReference>
<dbReference type="Proteomes" id="UP000696280">
    <property type="component" value="Unassembled WGS sequence"/>
</dbReference>